<evidence type="ECO:0000313" key="3">
    <source>
        <dbReference type="Proteomes" id="UP000245207"/>
    </source>
</evidence>
<dbReference type="AlphaFoldDB" id="A0A2U1NQU6"/>
<sequence length="105" mass="11540">MTLKVAPLLLLGSEYGHIVSFRKLCALGFFIGFTGSELCSLYLNLICKKGKNDVIQAHFCIPANISELGNGSIFVNLYVNVLIMEWKCVMINESISDESSTQSST</sequence>
<reference evidence="2 3" key="1">
    <citation type="journal article" date="2018" name="Mol. Plant">
        <title>The genome of Artemisia annua provides insight into the evolution of Asteraceae family and artemisinin biosynthesis.</title>
        <authorList>
            <person name="Shen Q."/>
            <person name="Zhang L."/>
            <person name="Liao Z."/>
            <person name="Wang S."/>
            <person name="Yan T."/>
            <person name="Shi P."/>
            <person name="Liu M."/>
            <person name="Fu X."/>
            <person name="Pan Q."/>
            <person name="Wang Y."/>
            <person name="Lv Z."/>
            <person name="Lu X."/>
            <person name="Zhang F."/>
            <person name="Jiang W."/>
            <person name="Ma Y."/>
            <person name="Chen M."/>
            <person name="Hao X."/>
            <person name="Li L."/>
            <person name="Tang Y."/>
            <person name="Lv G."/>
            <person name="Zhou Y."/>
            <person name="Sun X."/>
            <person name="Brodelius P.E."/>
            <person name="Rose J.K.C."/>
            <person name="Tang K."/>
        </authorList>
    </citation>
    <scope>NUCLEOTIDE SEQUENCE [LARGE SCALE GENOMIC DNA]</scope>
    <source>
        <strain evidence="3">cv. Huhao1</strain>
        <tissue evidence="2">Leaf</tissue>
    </source>
</reference>
<feature type="transmembrane region" description="Helical" evidence="1">
    <location>
        <begin position="26"/>
        <end position="46"/>
    </location>
</feature>
<dbReference type="InterPro" id="IPR044647">
    <property type="entry name" value="RTNLB17/18/21"/>
</dbReference>
<keyword evidence="1" id="KW-0472">Membrane</keyword>
<evidence type="ECO:0000313" key="2">
    <source>
        <dbReference type="EMBL" id="PWA75861.1"/>
    </source>
</evidence>
<protein>
    <submittedName>
        <fullName evidence="2">Reticulon family protein</fullName>
    </submittedName>
</protein>
<dbReference type="Proteomes" id="UP000245207">
    <property type="component" value="Unassembled WGS sequence"/>
</dbReference>
<dbReference type="EMBL" id="PKPP01002343">
    <property type="protein sequence ID" value="PWA75861.1"/>
    <property type="molecule type" value="Genomic_DNA"/>
</dbReference>
<dbReference type="OrthoDB" id="783438at2759"/>
<keyword evidence="1" id="KW-1133">Transmembrane helix</keyword>
<proteinExistence type="predicted"/>
<organism evidence="2 3">
    <name type="scientific">Artemisia annua</name>
    <name type="common">Sweet wormwood</name>
    <dbReference type="NCBI Taxonomy" id="35608"/>
    <lineage>
        <taxon>Eukaryota</taxon>
        <taxon>Viridiplantae</taxon>
        <taxon>Streptophyta</taxon>
        <taxon>Embryophyta</taxon>
        <taxon>Tracheophyta</taxon>
        <taxon>Spermatophyta</taxon>
        <taxon>Magnoliopsida</taxon>
        <taxon>eudicotyledons</taxon>
        <taxon>Gunneridae</taxon>
        <taxon>Pentapetalae</taxon>
        <taxon>asterids</taxon>
        <taxon>campanulids</taxon>
        <taxon>Asterales</taxon>
        <taxon>Asteraceae</taxon>
        <taxon>Asteroideae</taxon>
        <taxon>Anthemideae</taxon>
        <taxon>Artemisiinae</taxon>
        <taxon>Artemisia</taxon>
    </lineage>
</organism>
<evidence type="ECO:0000256" key="1">
    <source>
        <dbReference type="SAM" id="Phobius"/>
    </source>
</evidence>
<gene>
    <name evidence="2" type="ORF">CTI12_AA238340</name>
</gene>
<name>A0A2U1NQU6_ARTAN</name>
<keyword evidence="3" id="KW-1185">Reference proteome</keyword>
<keyword evidence="1" id="KW-0812">Transmembrane</keyword>
<dbReference type="PANTHER" id="PTHR46626">
    <property type="entry name" value="RETICULON-LIKE PROTEIN B17"/>
    <property type="match status" value="1"/>
</dbReference>
<comment type="caution">
    <text evidence="2">The sequence shown here is derived from an EMBL/GenBank/DDBJ whole genome shotgun (WGS) entry which is preliminary data.</text>
</comment>
<dbReference type="PANTHER" id="PTHR46626:SF2">
    <property type="entry name" value="RETICULON-LIKE PROTEIN B17"/>
    <property type="match status" value="1"/>
</dbReference>
<accession>A0A2U1NQU6</accession>